<dbReference type="InterPro" id="IPR038726">
    <property type="entry name" value="PDDEXK_AddAB-type"/>
</dbReference>
<accession>A0A927GV38</accession>
<dbReference type="AlphaFoldDB" id="A0A927GV38"/>
<comment type="caution">
    <text evidence="2">The sequence shown here is derived from an EMBL/GenBank/DDBJ whole genome shotgun (WGS) entry which is preliminary data.</text>
</comment>
<dbReference type="SUPFAM" id="SSF52540">
    <property type="entry name" value="P-loop containing nucleoside triphosphate hydrolases"/>
    <property type="match status" value="1"/>
</dbReference>
<dbReference type="NCBIfam" id="TIGR03623">
    <property type="entry name" value="probable DNA repair protein"/>
    <property type="match status" value="1"/>
</dbReference>
<gene>
    <name evidence="2" type="ORF">IB286_01475</name>
</gene>
<proteinExistence type="predicted"/>
<dbReference type="EMBL" id="JACXLD010000001">
    <property type="protein sequence ID" value="MBD2857658.1"/>
    <property type="molecule type" value="Genomic_DNA"/>
</dbReference>
<dbReference type="InterPro" id="IPR019925">
    <property type="entry name" value="DNA_repair_protein_predicted"/>
</dbReference>
<dbReference type="InterPro" id="IPR027417">
    <property type="entry name" value="P-loop_NTPase"/>
</dbReference>
<evidence type="ECO:0000259" key="1">
    <source>
        <dbReference type="Pfam" id="PF12705"/>
    </source>
</evidence>
<protein>
    <submittedName>
        <fullName evidence="2">PD-(D/E)XK nuclease family protein</fullName>
    </submittedName>
</protein>
<feature type="domain" description="PD-(D/E)XK endonuclease-like" evidence="1">
    <location>
        <begin position="648"/>
        <end position="905"/>
    </location>
</feature>
<reference evidence="2" key="1">
    <citation type="submission" date="2020-09" db="EMBL/GenBank/DDBJ databases">
        <authorList>
            <person name="Yoon J.-W."/>
        </authorList>
    </citation>
    <scope>NUCLEOTIDE SEQUENCE</scope>
    <source>
        <strain evidence="2">KMU-158</strain>
    </source>
</reference>
<dbReference type="Gene3D" id="3.40.50.300">
    <property type="entry name" value="P-loop containing nucleotide triphosphate hydrolases"/>
    <property type="match status" value="1"/>
</dbReference>
<sequence length="931" mass="104840">MTNNNRDELSKLATIASFDDLWALQGTTVLLTHNDVAARQCRDQLAQYQQQRESAFIEQISAMPVEQWLAELWDSGFNEKIVLRPIQLLALAQQLLEGSESFPPQCLNSQAICRRFVDAFQDFHHYRLSDSREHYLFSSEYQAFYQWRKELQHILDEQGALSSAQLPSALSGALKAGELILPDNIILSAGLSLAPAIESFLAECLDHAQVLRLESESAPQAISLHVAENRAEECRQVASEIADYLAASTSPEAEKIAIVCPEISSYRALLEGALCEQLYPATLFPLGTKEPFGEGAPVCEPWLFEGTEKLLGFPLISAAWDCISLRPHQADLEQISRILRSRFIGGWSEWRYARAELDLLWREKLSAQTSLKQALALNSSRLQEKYWGDESGAMTWLDPLIALQAYLEKLRPKQLPSAWVRDFDQLLLGMGWPNAEIDDPVVMQCRKGFSQGMDVFRAMDRQLGLVSHAEAISWLQQILSSKRFSISRNWRSPIVVIGLEEAQGRHFDALWIMGCDEAALPRHAEPSAFLPLLLQQRANMPDSSPVQKRFSDFAVLNNVLATSSQIRFSYFRESDEGVALGVSSLISEWLNKGLDEEARNNTQDERSNTAIEKRYRVIGQTQLPEQDMVAAVSDSERKKLRGGSGLFKEYATSPFFAFAKYRLGLKEFPQPTEGLDHRLQGLLVHNTLEQFWRQTITKAALEALGEAALQERVLACVDIALEDAEVGAWRFPAALIEIEKQRVATLVSSWILQKETQRLSDFRVIEMESERRIEIFGINLRLRLDRVDEIETSDGKKRLVIDYKTGTVEGKSLNSNELSEPQLPIYALTESREKTVDGIMLAQIKSDALSLHMRSNWANSVIKKNASKHDVASPETWQNELSAWSGALETMAAGILGGDIRHDSQRDHRRGFSAYLLPLTAGNMLDEEDAE</sequence>
<keyword evidence="3" id="KW-1185">Reference proteome</keyword>
<organism evidence="2 3">
    <name type="scientific">Spongiibacter pelagi</name>
    <dbReference type="NCBI Taxonomy" id="2760804"/>
    <lineage>
        <taxon>Bacteria</taxon>
        <taxon>Pseudomonadati</taxon>
        <taxon>Pseudomonadota</taxon>
        <taxon>Gammaproteobacteria</taxon>
        <taxon>Cellvibrionales</taxon>
        <taxon>Spongiibacteraceae</taxon>
        <taxon>Spongiibacter</taxon>
    </lineage>
</organism>
<evidence type="ECO:0000313" key="2">
    <source>
        <dbReference type="EMBL" id="MBD2857658.1"/>
    </source>
</evidence>
<evidence type="ECO:0000313" key="3">
    <source>
        <dbReference type="Proteomes" id="UP000610558"/>
    </source>
</evidence>
<dbReference type="Proteomes" id="UP000610558">
    <property type="component" value="Unassembled WGS sequence"/>
</dbReference>
<dbReference type="RefSeq" id="WP_190761884.1">
    <property type="nucleotide sequence ID" value="NZ_JACXLD010000001.1"/>
</dbReference>
<dbReference type="Pfam" id="PF12705">
    <property type="entry name" value="PDDEXK_1"/>
    <property type="match status" value="1"/>
</dbReference>
<name>A0A927GV38_9GAMM</name>